<keyword evidence="3" id="KW-0804">Transcription</keyword>
<dbReference type="InterPro" id="IPR018062">
    <property type="entry name" value="HTH_AraC-typ_CS"/>
</dbReference>
<gene>
    <name evidence="5" type="ORF">GCM10011401_19820</name>
</gene>
<evidence type="ECO:0000256" key="1">
    <source>
        <dbReference type="ARBA" id="ARBA00023015"/>
    </source>
</evidence>
<dbReference type="PROSITE" id="PS00041">
    <property type="entry name" value="HTH_ARAC_FAMILY_1"/>
    <property type="match status" value="1"/>
</dbReference>
<dbReference type="PANTHER" id="PTHR11019:SF199">
    <property type="entry name" value="HTH-TYPE TRANSCRIPTIONAL REGULATOR NIMR"/>
    <property type="match status" value="1"/>
</dbReference>
<reference evidence="5" key="1">
    <citation type="journal article" date="2014" name="Int. J. Syst. Evol. Microbiol.">
        <title>Complete genome sequence of Corynebacterium casei LMG S-19264T (=DSM 44701T), isolated from a smear-ripened cheese.</title>
        <authorList>
            <consortium name="US DOE Joint Genome Institute (JGI-PGF)"/>
            <person name="Walter F."/>
            <person name="Albersmeier A."/>
            <person name="Kalinowski J."/>
            <person name="Ruckert C."/>
        </authorList>
    </citation>
    <scope>NUCLEOTIDE SEQUENCE</scope>
    <source>
        <strain evidence="5">CGMCC 1.15388</strain>
    </source>
</reference>
<feature type="domain" description="HTH araC/xylS-type" evidence="4">
    <location>
        <begin position="131"/>
        <end position="228"/>
    </location>
</feature>
<dbReference type="Proteomes" id="UP000633136">
    <property type="component" value="Unassembled WGS sequence"/>
</dbReference>
<accession>A0A917EQE3</accession>
<protein>
    <recommendedName>
        <fullName evidence="4">HTH araC/xylS-type domain-containing protein</fullName>
    </recommendedName>
</protein>
<dbReference type="SMART" id="SM00342">
    <property type="entry name" value="HTH_ARAC"/>
    <property type="match status" value="1"/>
</dbReference>
<dbReference type="InterPro" id="IPR020449">
    <property type="entry name" value="Tscrpt_reg_AraC-type_HTH"/>
</dbReference>
<reference evidence="5" key="2">
    <citation type="submission" date="2020-09" db="EMBL/GenBank/DDBJ databases">
        <authorList>
            <person name="Sun Q."/>
            <person name="Zhou Y."/>
        </authorList>
    </citation>
    <scope>NUCLEOTIDE SEQUENCE</scope>
    <source>
        <strain evidence="5">CGMCC 1.15388</strain>
    </source>
</reference>
<dbReference type="PRINTS" id="PR00032">
    <property type="entry name" value="HTHARAC"/>
</dbReference>
<evidence type="ECO:0000313" key="6">
    <source>
        <dbReference type="Proteomes" id="UP000633136"/>
    </source>
</evidence>
<dbReference type="InterPro" id="IPR018060">
    <property type="entry name" value="HTH_AraC"/>
</dbReference>
<dbReference type="PANTHER" id="PTHR11019">
    <property type="entry name" value="HTH-TYPE TRANSCRIPTIONAL REGULATOR NIMR"/>
    <property type="match status" value="1"/>
</dbReference>
<keyword evidence="1" id="KW-0805">Transcription regulation</keyword>
<proteinExistence type="predicted"/>
<sequence length="233" mass="25662">MLLWQARGAAEVRLTSESSVQTVPGAVMGVVTVYEGQALWIPVRTSHELRVHPDSVTVPLGFEAADWGTILREPTLLTVDRDLQHLMLAQHVTSSSAISSAADITRQLLALIEKAPMVSEDLPMPPDGPARQVAEQLRFDPGDTRSVEELAQARGLSARSLERAFLRDTGTTLRQWRIRCRMDAAQTLLHGQEPVSAVARRVGYSHVNAFRRAFAREVGLAPGEYRRQALGHS</sequence>
<organism evidence="5 6">
    <name type="scientific">Nesterenkonia cremea</name>
    <dbReference type="NCBI Taxonomy" id="1882340"/>
    <lineage>
        <taxon>Bacteria</taxon>
        <taxon>Bacillati</taxon>
        <taxon>Actinomycetota</taxon>
        <taxon>Actinomycetes</taxon>
        <taxon>Micrococcales</taxon>
        <taxon>Micrococcaceae</taxon>
        <taxon>Nesterenkonia</taxon>
    </lineage>
</organism>
<comment type="caution">
    <text evidence="5">The sequence shown here is derived from an EMBL/GenBank/DDBJ whole genome shotgun (WGS) entry which is preliminary data.</text>
</comment>
<dbReference type="GO" id="GO:0003700">
    <property type="term" value="F:DNA-binding transcription factor activity"/>
    <property type="evidence" value="ECO:0007669"/>
    <property type="project" value="InterPro"/>
</dbReference>
<evidence type="ECO:0000256" key="3">
    <source>
        <dbReference type="ARBA" id="ARBA00023163"/>
    </source>
</evidence>
<dbReference type="GO" id="GO:0043565">
    <property type="term" value="F:sequence-specific DNA binding"/>
    <property type="evidence" value="ECO:0007669"/>
    <property type="project" value="InterPro"/>
</dbReference>
<dbReference type="Gene3D" id="1.10.10.60">
    <property type="entry name" value="Homeodomain-like"/>
    <property type="match status" value="2"/>
</dbReference>
<keyword evidence="6" id="KW-1185">Reference proteome</keyword>
<dbReference type="PROSITE" id="PS01124">
    <property type="entry name" value="HTH_ARAC_FAMILY_2"/>
    <property type="match status" value="1"/>
</dbReference>
<keyword evidence="2" id="KW-0238">DNA-binding</keyword>
<dbReference type="Pfam" id="PF12833">
    <property type="entry name" value="HTH_18"/>
    <property type="match status" value="1"/>
</dbReference>
<name>A0A917EQE3_9MICC</name>
<evidence type="ECO:0000259" key="4">
    <source>
        <dbReference type="PROSITE" id="PS01124"/>
    </source>
</evidence>
<dbReference type="RefSeq" id="WP_229658942.1">
    <property type="nucleotide sequence ID" value="NZ_BMIS01000008.1"/>
</dbReference>
<evidence type="ECO:0000313" key="5">
    <source>
        <dbReference type="EMBL" id="GGE72776.1"/>
    </source>
</evidence>
<evidence type="ECO:0000256" key="2">
    <source>
        <dbReference type="ARBA" id="ARBA00023125"/>
    </source>
</evidence>
<dbReference type="SUPFAM" id="SSF46689">
    <property type="entry name" value="Homeodomain-like"/>
    <property type="match status" value="2"/>
</dbReference>
<dbReference type="InterPro" id="IPR009057">
    <property type="entry name" value="Homeodomain-like_sf"/>
</dbReference>
<dbReference type="EMBL" id="BMIS01000008">
    <property type="protein sequence ID" value="GGE72776.1"/>
    <property type="molecule type" value="Genomic_DNA"/>
</dbReference>
<dbReference type="AlphaFoldDB" id="A0A917EQE3"/>